<gene>
    <name evidence="2" type="ORF">GAGA_3163</name>
</gene>
<feature type="transmembrane region" description="Helical" evidence="1">
    <location>
        <begin position="7"/>
        <end position="26"/>
    </location>
</feature>
<keyword evidence="1" id="KW-1133">Transmembrane helix</keyword>
<comment type="caution">
    <text evidence="2">The sequence shown here is derived from an EMBL/GenBank/DDBJ whole genome shotgun (WGS) entry which is preliminary data.</text>
</comment>
<keyword evidence="1" id="KW-0812">Transmembrane</keyword>
<name>A0ABQ0I9S3_9ALTE</name>
<evidence type="ECO:0000313" key="3">
    <source>
        <dbReference type="Proteomes" id="UP000008372"/>
    </source>
</evidence>
<keyword evidence="1" id="KW-0472">Membrane</keyword>
<keyword evidence="3" id="KW-1185">Reference proteome</keyword>
<evidence type="ECO:0000313" key="2">
    <source>
        <dbReference type="EMBL" id="GAC05997.1"/>
    </source>
</evidence>
<sequence length="70" mass="7989">MYRNIGWFRKYAQVTFMSGFIFSVSAPFEETFFIAMLLGLPALITGLGWPIVTLSAYKKHYTSLFGQLDV</sequence>
<dbReference type="EMBL" id="BAEK01000051">
    <property type="protein sequence ID" value="GAC05997.1"/>
    <property type="molecule type" value="Genomic_DNA"/>
</dbReference>
<protein>
    <submittedName>
        <fullName evidence="2">Uncharacterized protein</fullName>
    </submittedName>
</protein>
<accession>A0ABQ0I9S3</accession>
<proteinExistence type="predicted"/>
<feature type="transmembrane region" description="Helical" evidence="1">
    <location>
        <begin position="32"/>
        <end position="57"/>
    </location>
</feature>
<reference evidence="2 3" key="1">
    <citation type="journal article" date="2014" name="Environ. Microbiol.">
        <title>Comparative genomics of the marine bacterial genus Glaciecola reveals the high degree of genomic diversity and genomic characteristic for cold adaptation.</title>
        <authorList>
            <person name="Qin Q.L."/>
            <person name="Xie B.B."/>
            <person name="Yu Y."/>
            <person name="Shu Y.L."/>
            <person name="Rong J.C."/>
            <person name="Zhang Y.J."/>
            <person name="Zhao D.L."/>
            <person name="Chen X.L."/>
            <person name="Zhang X.Y."/>
            <person name="Chen B."/>
            <person name="Zhou B.C."/>
            <person name="Zhang Y.Z."/>
        </authorList>
    </citation>
    <scope>NUCLEOTIDE SEQUENCE [LARGE SCALE GENOMIC DNA]</scope>
    <source>
        <strain evidence="2 3">NO2</strain>
    </source>
</reference>
<evidence type="ECO:0000256" key="1">
    <source>
        <dbReference type="SAM" id="Phobius"/>
    </source>
</evidence>
<organism evidence="2 3">
    <name type="scientific">Paraglaciecola agarilytica NO2</name>
    <dbReference type="NCBI Taxonomy" id="1125747"/>
    <lineage>
        <taxon>Bacteria</taxon>
        <taxon>Pseudomonadati</taxon>
        <taxon>Pseudomonadota</taxon>
        <taxon>Gammaproteobacteria</taxon>
        <taxon>Alteromonadales</taxon>
        <taxon>Alteromonadaceae</taxon>
        <taxon>Paraglaciecola</taxon>
    </lineage>
</organism>
<dbReference type="Proteomes" id="UP000008372">
    <property type="component" value="Unassembled WGS sequence"/>
</dbReference>